<feature type="chain" id="PRO_5002877752" evidence="1">
    <location>
        <begin position="22"/>
        <end position="386"/>
    </location>
</feature>
<dbReference type="VEuPathDB" id="FungiDB:TSTA_022160"/>
<dbReference type="SUPFAM" id="SSF48208">
    <property type="entry name" value="Six-hairpin glycosidases"/>
    <property type="match status" value="1"/>
</dbReference>
<dbReference type="InterPro" id="IPR053169">
    <property type="entry name" value="MUG_Protein"/>
</dbReference>
<dbReference type="Pfam" id="PF03663">
    <property type="entry name" value="Glyco_hydro_76"/>
    <property type="match status" value="1"/>
</dbReference>
<sequence length="386" mass="41181">MAPKSSSLASAVLLLIAEATAQVSNAHVAFTTLQEWYNPSTGLWDTAGWWNGANSMTVIADLAAVDASIVQDAIQIFETTFSVAPSVNPSAGIEKNITAHGIMQTTYPAGWPDDTIVATADPTNSTSWLDGANDDAEWWGLAWIAAYDVTGNETYLNLAEGIFNQIASGWGTNCGNGGIYWETTNHYVNAIASELFISLAAHLANRVSDSASTYIAWAEEAWNWFAATGMINSEGTINDGLTSDCVNNGQPVWSYNQGVILGGLAELNRASPNQSYIHSANTIAQAAIAALADSDHVIHDTCEPNCAPDATQFKGIFIRNLLLLHRASPHDLYREVIEACATSIWANDRDTSTNQLSIDWAGPYVSSANSSTHSSAMDALVAVISV</sequence>
<accession>B8MHZ8</accession>
<dbReference type="GO" id="GO:0005975">
    <property type="term" value="P:carbohydrate metabolic process"/>
    <property type="evidence" value="ECO:0007669"/>
    <property type="project" value="InterPro"/>
</dbReference>
<dbReference type="EMBL" id="EQ962656">
    <property type="protein sequence ID" value="EED17160.1"/>
    <property type="molecule type" value="Genomic_DNA"/>
</dbReference>
<gene>
    <name evidence="2" type="ORF">TSTA_022160</name>
</gene>
<reference evidence="3" key="1">
    <citation type="journal article" date="2015" name="Genome Announc.">
        <title>Genome sequence of the AIDS-associated pathogen Penicillium marneffei (ATCC18224) and its near taxonomic relative Talaromyces stipitatus (ATCC10500).</title>
        <authorList>
            <person name="Nierman W.C."/>
            <person name="Fedorova-Abrams N.D."/>
            <person name="Andrianopoulos A."/>
        </authorList>
    </citation>
    <scope>NUCLEOTIDE SEQUENCE [LARGE SCALE GENOMIC DNA]</scope>
    <source>
        <strain evidence="3">ATCC 10500 / CBS 375.48 / QM 6759 / NRRL 1006</strain>
    </source>
</reference>
<dbReference type="GO" id="GO:0016787">
    <property type="term" value="F:hydrolase activity"/>
    <property type="evidence" value="ECO:0007669"/>
    <property type="project" value="UniProtKB-KW"/>
</dbReference>
<protein>
    <submittedName>
        <fullName evidence="2">Glycosyl hydrolase, putative</fullName>
    </submittedName>
</protein>
<dbReference type="eggNOG" id="ENOG502S9QC">
    <property type="taxonomic scope" value="Eukaryota"/>
</dbReference>
<dbReference type="Gene3D" id="1.50.10.20">
    <property type="match status" value="1"/>
</dbReference>
<dbReference type="PANTHER" id="PTHR47791:SF1">
    <property type="entry name" value="ENDO MANNANASE, GH76 FAMILY (EUROFUNG)"/>
    <property type="match status" value="1"/>
</dbReference>
<dbReference type="OrthoDB" id="9984024at2759"/>
<dbReference type="STRING" id="441959.B8MHZ8"/>
<dbReference type="InterPro" id="IPR008928">
    <property type="entry name" value="6-hairpin_glycosidase_sf"/>
</dbReference>
<proteinExistence type="predicted"/>
<dbReference type="AlphaFoldDB" id="B8MHZ8"/>
<keyword evidence="2" id="KW-0378">Hydrolase</keyword>
<dbReference type="PhylomeDB" id="B8MHZ8"/>
<organism evidence="2 3">
    <name type="scientific">Talaromyces stipitatus (strain ATCC 10500 / CBS 375.48 / QM 6759 / NRRL 1006)</name>
    <name type="common">Penicillium stipitatum</name>
    <dbReference type="NCBI Taxonomy" id="441959"/>
    <lineage>
        <taxon>Eukaryota</taxon>
        <taxon>Fungi</taxon>
        <taxon>Dikarya</taxon>
        <taxon>Ascomycota</taxon>
        <taxon>Pezizomycotina</taxon>
        <taxon>Eurotiomycetes</taxon>
        <taxon>Eurotiomycetidae</taxon>
        <taxon>Eurotiales</taxon>
        <taxon>Trichocomaceae</taxon>
        <taxon>Talaromyces</taxon>
        <taxon>Talaromyces sect. Talaromyces</taxon>
    </lineage>
</organism>
<dbReference type="GeneID" id="8098482"/>
<dbReference type="OMA" id="YYVDWAQ"/>
<dbReference type="HOGENOM" id="CLU_028686_3_0_1"/>
<evidence type="ECO:0000313" key="3">
    <source>
        <dbReference type="Proteomes" id="UP000001745"/>
    </source>
</evidence>
<feature type="signal peptide" evidence="1">
    <location>
        <begin position="1"/>
        <end position="21"/>
    </location>
</feature>
<dbReference type="RefSeq" id="XP_002484394.1">
    <property type="nucleotide sequence ID" value="XM_002484349.1"/>
</dbReference>
<dbReference type="InterPro" id="IPR005198">
    <property type="entry name" value="Glyco_hydro_76"/>
</dbReference>
<evidence type="ECO:0000313" key="2">
    <source>
        <dbReference type="EMBL" id="EED17160.1"/>
    </source>
</evidence>
<keyword evidence="3" id="KW-1185">Reference proteome</keyword>
<dbReference type="PANTHER" id="PTHR47791">
    <property type="entry name" value="MEIOTICALLY UP-REGULATED GENE 191 PROTEIN"/>
    <property type="match status" value="1"/>
</dbReference>
<keyword evidence="1" id="KW-0732">Signal</keyword>
<evidence type="ECO:0000256" key="1">
    <source>
        <dbReference type="SAM" id="SignalP"/>
    </source>
</evidence>
<dbReference type="Proteomes" id="UP000001745">
    <property type="component" value="Unassembled WGS sequence"/>
</dbReference>
<dbReference type="InParanoid" id="B8MHZ8"/>
<name>B8MHZ8_TALSN</name>